<sequence>MYPMPTLERLAQSRNTCFQLWIAPERALDVELLQVAEGQPMTPEHQTFSAFFALPEGSLLPQAVYRLSAHGEEGWPVLMTPAAPEADGRPVLQAVFHWKKPLDQPATTKSAGEAR</sequence>
<proteinExistence type="predicted"/>
<dbReference type="InterPro" id="IPR054209">
    <property type="entry name" value="DUF6916"/>
</dbReference>
<comment type="caution">
    <text evidence="2">The sequence shown here is derived from an EMBL/GenBank/DDBJ whole genome shotgun (WGS) entry which is preliminary data.</text>
</comment>
<dbReference type="AlphaFoldDB" id="A0A4Q9QLU3"/>
<feature type="domain" description="DUF6916" evidence="1">
    <location>
        <begin position="6"/>
        <end position="96"/>
    </location>
</feature>
<name>A0A4Q9QLU3_9GAMM</name>
<evidence type="ECO:0000313" key="2">
    <source>
        <dbReference type="EMBL" id="TBU79408.1"/>
    </source>
</evidence>
<dbReference type="Proteomes" id="UP000292302">
    <property type="component" value="Unassembled WGS sequence"/>
</dbReference>
<organism evidence="2 3">
    <name type="scientific">Phytopseudomonas daroniae</name>
    <dbReference type="NCBI Taxonomy" id="2487519"/>
    <lineage>
        <taxon>Bacteria</taxon>
        <taxon>Pseudomonadati</taxon>
        <taxon>Pseudomonadota</taxon>
        <taxon>Gammaproteobacteria</taxon>
        <taxon>Pseudomonadales</taxon>
        <taxon>Pseudomonadaceae</taxon>
        <taxon>Phytopseudomonas</taxon>
    </lineage>
</organism>
<dbReference type="Pfam" id="PF21880">
    <property type="entry name" value="DUF6916"/>
    <property type="match status" value="1"/>
</dbReference>
<reference evidence="2 3" key="1">
    <citation type="submission" date="2018-06" db="EMBL/GenBank/DDBJ databases">
        <title>Three novel Pseudomonas species isolated from symptomatic oak.</title>
        <authorList>
            <person name="Bueno-Gonzalez V."/>
            <person name="Brady C."/>
        </authorList>
    </citation>
    <scope>NUCLEOTIDE SEQUENCE [LARGE SCALE GENOMIC DNA]</scope>
    <source>
        <strain evidence="2 3">P9A</strain>
    </source>
</reference>
<evidence type="ECO:0000313" key="3">
    <source>
        <dbReference type="Proteomes" id="UP000292302"/>
    </source>
</evidence>
<evidence type="ECO:0000259" key="1">
    <source>
        <dbReference type="Pfam" id="PF21880"/>
    </source>
</evidence>
<dbReference type="EMBL" id="QJUI01000010">
    <property type="protein sequence ID" value="TBU79408.1"/>
    <property type="molecule type" value="Genomic_DNA"/>
</dbReference>
<protein>
    <recommendedName>
        <fullName evidence="1">DUF6916 domain-containing protein</fullName>
    </recommendedName>
</protein>
<dbReference type="RefSeq" id="WP_131174587.1">
    <property type="nucleotide sequence ID" value="NZ_QJUI01000010.1"/>
</dbReference>
<gene>
    <name evidence="2" type="ORF">DNK06_13465</name>
</gene>
<accession>A0A4Q9QLU3</accession>
<keyword evidence="3" id="KW-1185">Reference proteome</keyword>
<dbReference type="OrthoDB" id="9015698at2"/>